<gene>
    <name evidence="7" type="ORF">BS50DRAFT_577073</name>
</gene>
<sequence length="553" mass="63097">MNDTSSKFARISLDALHLDTFTEKLDAFAAVSAVKSKGALLPLLITASLLFLILIFSSSLEVDAPVVGYRSLFEPTLLLRSRFLFGARDIIQNGYKKYKNAIFYIRRIDIDVAVVPTKYLDELRLVPNSKLSSLHALVANLVGDYTYISRIFESDQHFRVIQTHLQGNLEKFLGWAQEELNDIFETDVPNSNEWQEVDIQDLQRKIVSRVMSRIFLGYPACRNQEWLHLCLAFTVNVFATSFVLRMFPPFLHPLIAYLLPSRYWIRNNLNKAEGIIVQLIQNHAERTAQKTKEPRTNQEDEIASLLDWMIENAKGNEAEPHRLAARQLILTLASVHTTSMALSNALFDLCAHPEYMEPLREEILDISQQPGGLCKRNLEKMHKMESFLTESQRLNPPVLLTPQRQVMQHIQLSDGTVLPKGTRIAFASASIAMDPMINPSPEQFDGFRSFYKRQRDLESLAAAGQESSAAAALAKNRNAMAFPDKDRLVFGHGRQACPGRFFAVSEMKLILARFLVGYDFKFLPGKSRPRNFFLEEYILPDPRAKLMMRTRRL</sequence>
<dbReference type="CDD" id="cd11041">
    <property type="entry name" value="CYP503A1-like"/>
    <property type="match status" value="1"/>
</dbReference>
<dbReference type="OrthoDB" id="1844152at2759"/>
<keyword evidence="4" id="KW-0560">Oxidoreductase</keyword>
<evidence type="ECO:0000256" key="4">
    <source>
        <dbReference type="ARBA" id="ARBA00023002"/>
    </source>
</evidence>
<keyword evidence="6" id="KW-1133">Transmembrane helix</keyword>
<organism evidence="7 8">
    <name type="scientific">Corynespora cassiicola Philippines</name>
    <dbReference type="NCBI Taxonomy" id="1448308"/>
    <lineage>
        <taxon>Eukaryota</taxon>
        <taxon>Fungi</taxon>
        <taxon>Dikarya</taxon>
        <taxon>Ascomycota</taxon>
        <taxon>Pezizomycotina</taxon>
        <taxon>Dothideomycetes</taxon>
        <taxon>Pleosporomycetidae</taxon>
        <taxon>Pleosporales</taxon>
        <taxon>Corynesporascaceae</taxon>
        <taxon>Corynespora</taxon>
    </lineage>
</organism>
<evidence type="ECO:0000313" key="8">
    <source>
        <dbReference type="Proteomes" id="UP000240883"/>
    </source>
</evidence>
<evidence type="ECO:0000313" key="7">
    <source>
        <dbReference type="EMBL" id="PSN63321.1"/>
    </source>
</evidence>
<dbReference type="GO" id="GO:0020037">
    <property type="term" value="F:heme binding"/>
    <property type="evidence" value="ECO:0007669"/>
    <property type="project" value="InterPro"/>
</dbReference>
<dbReference type="Gene3D" id="1.10.630.10">
    <property type="entry name" value="Cytochrome P450"/>
    <property type="match status" value="1"/>
</dbReference>
<comment type="similarity">
    <text evidence="2">Belongs to the cytochrome P450 family.</text>
</comment>
<evidence type="ECO:0000256" key="3">
    <source>
        <dbReference type="ARBA" id="ARBA00022723"/>
    </source>
</evidence>
<keyword evidence="8" id="KW-1185">Reference proteome</keyword>
<dbReference type="SUPFAM" id="SSF48264">
    <property type="entry name" value="Cytochrome P450"/>
    <property type="match status" value="1"/>
</dbReference>
<dbReference type="Pfam" id="PF00067">
    <property type="entry name" value="p450"/>
    <property type="match status" value="1"/>
</dbReference>
<reference evidence="7 8" key="1">
    <citation type="journal article" date="2018" name="Front. Microbiol.">
        <title>Genome-Wide Analysis of Corynespora cassiicola Leaf Fall Disease Putative Effectors.</title>
        <authorList>
            <person name="Lopez D."/>
            <person name="Ribeiro S."/>
            <person name="Label P."/>
            <person name="Fumanal B."/>
            <person name="Venisse J.S."/>
            <person name="Kohler A."/>
            <person name="de Oliveira R.R."/>
            <person name="Labutti K."/>
            <person name="Lipzen A."/>
            <person name="Lail K."/>
            <person name="Bauer D."/>
            <person name="Ohm R.A."/>
            <person name="Barry K.W."/>
            <person name="Spatafora J."/>
            <person name="Grigoriev I.V."/>
            <person name="Martin F.M."/>
            <person name="Pujade-Renaud V."/>
        </authorList>
    </citation>
    <scope>NUCLEOTIDE SEQUENCE [LARGE SCALE GENOMIC DNA]</scope>
    <source>
        <strain evidence="7 8">Philippines</strain>
    </source>
</reference>
<dbReference type="STRING" id="1448308.A0A2T2NCZ9"/>
<keyword evidence="6" id="KW-0812">Transmembrane</keyword>
<comment type="cofactor">
    <cofactor evidence="1">
        <name>heme</name>
        <dbReference type="ChEBI" id="CHEBI:30413"/>
    </cofactor>
</comment>
<accession>A0A2T2NCZ9</accession>
<feature type="transmembrane region" description="Helical" evidence="6">
    <location>
        <begin position="39"/>
        <end position="60"/>
    </location>
</feature>
<evidence type="ECO:0000256" key="2">
    <source>
        <dbReference type="ARBA" id="ARBA00010617"/>
    </source>
</evidence>
<protein>
    <submittedName>
        <fullName evidence="7">Putative cytochrome P450</fullName>
    </submittedName>
</protein>
<dbReference type="PANTHER" id="PTHR46206:SF9">
    <property type="entry name" value="CYTOCHROME P450"/>
    <property type="match status" value="1"/>
</dbReference>
<evidence type="ECO:0000256" key="1">
    <source>
        <dbReference type="ARBA" id="ARBA00001971"/>
    </source>
</evidence>
<dbReference type="GO" id="GO:0005506">
    <property type="term" value="F:iron ion binding"/>
    <property type="evidence" value="ECO:0007669"/>
    <property type="project" value="InterPro"/>
</dbReference>
<dbReference type="InterPro" id="IPR001128">
    <property type="entry name" value="Cyt_P450"/>
</dbReference>
<proteinExistence type="inferred from homology"/>
<name>A0A2T2NCZ9_CORCC</name>
<dbReference type="GO" id="GO:0016705">
    <property type="term" value="F:oxidoreductase activity, acting on paired donors, with incorporation or reduction of molecular oxygen"/>
    <property type="evidence" value="ECO:0007669"/>
    <property type="project" value="InterPro"/>
</dbReference>
<dbReference type="InterPro" id="IPR036396">
    <property type="entry name" value="Cyt_P450_sf"/>
</dbReference>
<evidence type="ECO:0000256" key="6">
    <source>
        <dbReference type="SAM" id="Phobius"/>
    </source>
</evidence>
<dbReference type="AlphaFoldDB" id="A0A2T2NCZ9"/>
<dbReference type="PANTHER" id="PTHR46206">
    <property type="entry name" value="CYTOCHROME P450"/>
    <property type="match status" value="1"/>
</dbReference>
<dbReference type="GO" id="GO:0004497">
    <property type="term" value="F:monooxygenase activity"/>
    <property type="evidence" value="ECO:0007669"/>
    <property type="project" value="InterPro"/>
</dbReference>
<feature type="transmembrane region" description="Helical" evidence="6">
    <location>
        <begin position="226"/>
        <end position="244"/>
    </location>
</feature>
<keyword evidence="6" id="KW-0472">Membrane</keyword>
<keyword evidence="5" id="KW-0408">Iron</keyword>
<keyword evidence="3" id="KW-0479">Metal-binding</keyword>
<evidence type="ECO:0000256" key="5">
    <source>
        <dbReference type="ARBA" id="ARBA00023004"/>
    </source>
</evidence>
<dbReference type="EMBL" id="KZ678140">
    <property type="protein sequence ID" value="PSN63321.1"/>
    <property type="molecule type" value="Genomic_DNA"/>
</dbReference>
<dbReference type="Proteomes" id="UP000240883">
    <property type="component" value="Unassembled WGS sequence"/>
</dbReference>